<evidence type="ECO:0000256" key="5">
    <source>
        <dbReference type="ARBA" id="ARBA00022801"/>
    </source>
</evidence>
<accession>A0ABT1QVD5</accession>
<protein>
    <recommendedName>
        <fullName evidence="8">tRNA-specific adenosine deaminase</fullName>
        <ecNumber evidence="8">3.5.4.33</ecNumber>
    </recommendedName>
</protein>
<evidence type="ECO:0000259" key="9">
    <source>
        <dbReference type="PROSITE" id="PS51747"/>
    </source>
</evidence>
<evidence type="ECO:0000256" key="7">
    <source>
        <dbReference type="ARBA" id="ARBA00048045"/>
    </source>
</evidence>
<reference evidence="10" key="1">
    <citation type="submission" date="2022-07" db="EMBL/GenBank/DDBJ databases">
        <title>Tahibacter sp., a new gammaproteobacterium isolated from the silt sample collected at pig farm.</title>
        <authorList>
            <person name="Chen H."/>
        </authorList>
    </citation>
    <scope>NUCLEOTIDE SEQUENCE</scope>
    <source>
        <strain evidence="10">P2K</strain>
    </source>
</reference>
<evidence type="ECO:0000313" key="11">
    <source>
        <dbReference type="Proteomes" id="UP001165498"/>
    </source>
</evidence>
<comment type="function">
    <text evidence="8">Catalyzes the deamination of adenosine to inosine at the wobble position 34 of tRNA(Arg2).</text>
</comment>
<feature type="binding site" evidence="8">
    <location>
        <position position="89"/>
    </location>
    <ligand>
        <name>Zn(2+)</name>
        <dbReference type="ChEBI" id="CHEBI:29105"/>
        <note>catalytic</note>
    </ligand>
</feature>
<dbReference type="SUPFAM" id="SSF53927">
    <property type="entry name" value="Cytidine deaminase-like"/>
    <property type="match status" value="1"/>
</dbReference>
<dbReference type="EC" id="3.5.4.33" evidence="8"/>
<keyword evidence="4 8" id="KW-0479">Metal-binding</keyword>
<evidence type="ECO:0000256" key="3">
    <source>
        <dbReference type="ARBA" id="ARBA00022694"/>
    </source>
</evidence>
<dbReference type="PROSITE" id="PS51747">
    <property type="entry name" value="CYT_DCMP_DEAMINASES_2"/>
    <property type="match status" value="1"/>
</dbReference>
<dbReference type="Pfam" id="PF00383">
    <property type="entry name" value="dCMP_cyt_deam_1"/>
    <property type="match status" value="1"/>
</dbReference>
<evidence type="ECO:0000256" key="6">
    <source>
        <dbReference type="ARBA" id="ARBA00022833"/>
    </source>
</evidence>
<evidence type="ECO:0000256" key="2">
    <source>
        <dbReference type="ARBA" id="ARBA00011738"/>
    </source>
</evidence>
<evidence type="ECO:0000256" key="1">
    <source>
        <dbReference type="ARBA" id="ARBA00010669"/>
    </source>
</evidence>
<dbReference type="GO" id="GO:0052717">
    <property type="term" value="F:tRNA-specific adenosine-34 deaminase activity"/>
    <property type="evidence" value="ECO:0007669"/>
    <property type="project" value="UniProtKB-EC"/>
</dbReference>
<keyword evidence="11" id="KW-1185">Reference proteome</keyword>
<evidence type="ECO:0000313" key="10">
    <source>
        <dbReference type="EMBL" id="MCQ4166251.1"/>
    </source>
</evidence>
<name>A0ABT1QVD5_9GAMM</name>
<comment type="catalytic activity">
    <reaction evidence="7 8">
        <text>adenosine(34) in tRNA + H2O + H(+) = inosine(34) in tRNA + NH4(+)</text>
        <dbReference type="Rhea" id="RHEA:43168"/>
        <dbReference type="Rhea" id="RHEA-COMP:10373"/>
        <dbReference type="Rhea" id="RHEA-COMP:10374"/>
        <dbReference type="ChEBI" id="CHEBI:15377"/>
        <dbReference type="ChEBI" id="CHEBI:15378"/>
        <dbReference type="ChEBI" id="CHEBI:28938"/>
        <dbReference type="ChEBI" id="CHEBI:74411"/>
        <dbReference type="ChEBI" id="CHEBI:82852"/>
        <dbReference type="EC" id="3.5.4.33"/>
    </reaction>
</comment>
<dbReference type="PROSITE" id="PS00903">
    <property type="entry name" value="CYT_DCMP_DEAMINASES_1"/>
    <property type="match status" value="1"/>
</dbReference>
<feature type="domain" description="CMP/dCMP-type deaminase" evidence="9">
    <location>
        <begin position="7"/>
        <end position="135"/>
    </location>
</feature>
<proteinExistence type="inferred from homology"/>
<dbReference type="RefSeq" id="WP_255915443.1">
    <property type="nucleotide sequence ID" value="NZ_JANFQO010000015.1"/>
</dbReference>
<dbReference type="EMBL" id="JANFQO010000015">
    <property type="protein sequence ID" value="MCQ4166251.1"/>
    <property type="molecule type" value="Genomic_DNA"/>
</dbReference>
<dbReference type="PANTHER" id="PTHR11079:SF202">
    <property type="entry name" value="TRNA-SPECIFIC ADENOSINE DEAMINASE"/>
    <property type="match status" value="1"/>
</dbReference>
<gene>
    <name evidence="8 10" type="primary">tadA</name>
    <name evidence="10" type="ORF">NM961_16135</name>
</gene>
<dbReference type="NCBIfam" id="NF008113">
    <property type="entry name" value="PRK10860.1"/>
    <property type="match status" value="1"/>
</dbReference>
<dbReference type="Proteomes" id="UP001165498">
    <property type="component" value="Unassembled WGS sequence"/>
</dbReference>
<dbReference type="InterPro" id="IPR016193">
    <property type="entry name" value="Cytidine_deaminase-like"/>
</dbReference>
<comment type="subunit">
    <text evidence="2 8">Homodimer.</text>
</comment>
<keyword evidence="6 8" id="KW-0862">Zinc</keyword>
<evidence type="ECO:0000256" key="8">
    <source>
        <dbReference type="HAMAP-Rule" id="MF_00972"/>
    </source>
</evidence>
<keyword evidence="3 8" id="KW-0819">tRNA processing</keyword>
<dbReference type="InterPro" id="IPR002125">
    <property type="entry name" value="CMP_dCMP_dom"/>
</dbReference>
<evidence type="ECO:0000256" key="4">
    <source>
        <dbReference type="ARBA" id="ARBA00022723"/>
    </source>
</evidence>
<comment type="cofactor">
    <cofactor evidence="8">
        <name>Zn(2+)</name>
        <dbReference type="ChEBI" id="CHEBI:29105"/>
    </cofactor>
    <text evidence="8">Binds 1 zinc ion per subunit.</text>
</comment>
<organism evidence="10 11">
    <name type="scientific">Tahibacter harae</name>
    <dbReference type="NCBI Taxonomy" id="2963937"/>
    <lineage>
        <taxon>Bacteria</taxon>
        <taxon>Pseudomonadati</taxon>
        <taxon>Pseudomonadota</taxon>
        <taxon>Gammaproteobacteria</taxon>
        <taxon>Lysobacterales</taxon>
        <taxon>Rhodanobacteraceae</taxon>
        <taxon>Tahibacter</taxon>
    </lineage>
</organism>
<dbReference type="PANTHER" id="PTHR11079">
    <property type="entry name" value="CYTOSINE DEAMINASE FAMILY MEMBER"/>
    <property type="match status" value="1"/>
</dbReference>
<feature type="active site" description="Proton donor" evidence="8">
    <location>
        <position position="61"/>
    </location>
</feature>
<dbReference type="InterPro" id="IPR016192">
    <property type="entry name" value="APOBEC/CMP_deaminase_Zn-bd"/>
</dbReference>
<dbReference type="Gene3D" id="3.40.140.10">
    <property type="entry name" value="Cytidine Deaminase, domain 2"/>
    <property type="match status" value="1"/>
</dbReference>
<dbReference type="InterPro" id="IPR028883">
    <property type="entry name" value="tRNA_aden_deaminase"/>
</dbReference>
<sequence>MSESPTGTDLHFMHQALALARLAEEQHGEVPVGAVLVLDGEIVGEGFNRNIGLNDPSAHAEILALRAAGQRLGNYRFPGSTLYVTLEPCAMCSMALIHARVARVVYAATDPKTGAAGSVFDTLISERHNHRIAVEGGVAAAEAAGLLRAFFRKRR</sequence>
<dbReference type="CDD" id="cd01285">
    <property type="entry name" value="nucleoside_deaminase"/>
    <property type="match status" value="1"/>
</dbReference>
<feature type="binding site" evidence="8">
    <location>
        <position position="92"/>
    </location>
    <ligand>
        <name>Zn(2+)</name>
        <dbReference type="ChEBI" id="CHEBI:29105"/>
        <note>catalytic</note>
    </ligand>
</feature>
<feature type="binding site" evidence="8">
    <location>
        <position position="59"/>
    </location>
    <ligand>
        <name>Zn(2+)</name>
        <dbReference type="ChEBI" id="CHEBI:29105"/>
        <note>catalytic</note>
    </ligand>
</feature>
<comment type="caution">
    <text evidence="10">The sequence shown here is derived from an EMBL/GenBank/DDBJ whole genome shotgun (WGS) entry which is preliminary data.</text>
</comment>
<comment type="similarity">
    <text evidence="1">Belongs to the cytidine and deoxycytidylate deaminase family. ADAT2 subfamily.</text>
</comment>
<dbReference type="HAMAP" id="MF_00972">
    <property type="entry name" value="tRNA_aden_deaminase"/>
    <property type="match status" value="1"/>
</dbReference>
<keyword evidence="5 8" id="KW-0378">Hydrolase</keyword>